<gene>
    <name evidence="2" type="ORF">SAY87_008423</name>
</gene>
<name>A0AAN7KGP6_9MYRT</name>
<feature type="chain" id="PRO_5043052827" evidence="1">
    <location>
        <begin position="19"/>
        <end position="155"/>
    </location>
</feature>
<accession>A0AAN7KGP6</accession>
<comment type="caution">
    <text evidence="2">The sequence shown here is derived from an EMBL/GenBank/DDBJ whole genome shotgun (WGS) entry which is preliminary data.</text>
</comment>
<sequence length="155" mass="18776">MIGIITAHCISELLLVDTDVLLTFGWGLYGQVWKWEYKFHLFDVRLRHLFSIWDDNWIQQQHKQIGSYLSRRHHPFHHRRRLRNHRHRSLLLLLLNVFFRSSSQLDLCFCRHHSLRFQKLLCCTGSPYPPITNEIMDRLKIFPVAVRLVLMYLKL</sequence>
<evidence type="ECO:0000256" key="1">
    <source>
        <dbReference type="SAM" id="SignalP"/>
    </source>
</evidence>
<dbReference type="EMBL" id="JAXIOK010000007">
    <property type="protein sequence ID" value="KAK4766781.1"/>
    <property type="molecule type" value="Genomic_DNA"/>
</dbReference>
<keyword evidence="1" id="KW-0732">Signal</keyword>
<evidence type="ECO:0000313" key="3">
    <source>
        <dbReference type="Proteomes" id="UP001345219"/>
    </source>
</evidence>
<keyword evidence="3" id="KW-1185">Reference proteome</keyword>
<dbReference type="AlphaFoldDB" id="A0AAN7KGP6"/>
<protein>
    <submittedName>
        <fullName evidence="2">Uncharacterized protein</fullName>
    </submittedName>
</protein>
<reference evidence="2 3" key="1">
    <citation type="journal article" date="2023" name="Hortic Res">
        <title>Pangenome of water caltrop reveals structural variations and asymmetric subgenome divergence after allopolyploidization.</title>
        <authorList>
            <person name="Zhang X."/>
            <person name="Chen Y."/>
            <person name="Wang L."/>
            <person name="Yuan Y."/>
            <person name="Fang M."/>
            <person name="Shi L."/>
            <person name="Lu R."/>
            <person name="Comes H.P."/>
            <person name="Ma Y."/>
            <person name="Chen Y."/>
            <person name="Huang G."/>
            <person name="Zhou Y."/>
            <person name="Zheng Z."/>
            <person name="Qiu Y."/>
        </authorList>
    </citation>
    <scope>NUCLEOTIDE SEQUENCE [LARGE SCALE GENOMIC DNA]</scope>
    <source>
        <tissue evidence="2">Roots</tissue>
    </source>
</reference>
<feature type="signal peptide" evidence="1">
    <location>
        <begin position="1"/>
        <end position="18"/>
    </location>
</feature>
<organism evidence="2 3">
    <name type="scientific">Trapa incisa</name>
    <dbReference type="NCBI Taxonomy" id="236973"/>
    <lineage>
        <taxon>Eukaryota</taxon>
        <taxon>Viridiplantae</taxon>
        <taxon>Streptophyta</taxon>
        <taxon>Embryophyta</taxon>
        <taxon>Tracheophyta</taxon>
        <taxon>Spermatophyta</taxon>
        <taxon>Magnoliopsida</taxon>
        <taxon>eudicotyledons</taxon>
        <taxon>Gunneridae</taxon>
        <taxon>Pentapetalae</taxon>
        <taxon>rosids</taxon>
        <taxon>malvids</taxon>
        <taxon>Myrtales</taxon>
        <taxon>Lythraceae</taxon>
        <taxon>Trapa</taxon>
    </lineage>
</organism>
<dbReference type="Proteomes" id="UP001345219">
    <property type="component" value="Chromosome 7"/>
</dbReference>
<evidence type="ECO:0000313" key="2">
    <source>
        <dbReference type="EMBL" id="KAK4766781.1"/>
    </source>
</evidence>
<proteinExistence type="predicted"/>